<proteinExistence type="predicted"/>
<comment type="caution">
    <text evidence="1">The sequence shown here is derived from an EMBL/GenBank/DDBJ whole genome shotgun (WGS) entry which is preliminary data.</text>
</comment>
<gene>
    <name evidence="1" type="ORF">ACD_80C00031G0002</name>
</gene>
<sequence>MIKGSGSQKALEEAASPFTERGAGEIEGAASINDIRLDARNSKTLVEAGIRARVAIGVFLLEEIDYRGKSYSSKELLDAGIIKQAEDLPGIGIFASRTALRIEDVEGIIKGKQTSSIDALISYLIRTTEFDDAPEFQKFYQKYKEASRELGILSSDQRQKILTDYSLSLSSVLGRQAAKFEKIDAIKVVKDAWGKDIDHETVNNVTCLGESVDNSQLINGVDTERIVEFQKSFLGLALSIPRDIEMDSNEAIEFQHNAEAKFIDAYLDEMVPEWRKPEIIPQEFLNIESQELGIDVENIRRAYWITHLKREKKMAENIGGPDIKYTQLANLTYDFLSHILQDDHMYTKSRTFLEDYLKTFKGGMSWFLYYSCLKDEKIARTQNNGSAAGCPPLAESCTDAWV</sequence>
<organism evidence="1">
    <name type="scientific">uncultured bacterium</name>
    <name type="common">gcode 4</name>
    <dbReference type="NCBI Taxonomy" id="1234023"/>
    <lineage>
        <taxon>Bacteria</taxon>
        <taxon>environmental samples</taxon>
    </lineage>
</organism>
<reference evidence="1" key="1">
    <citation type="journal article" date="2012" name="Science">
        <title>Fermentation, hydrogen, and sulfur metabolism in multiple uncultivated bacterial phyla.</title>
        <authorList>
            <person name="Wrighton K.C."/>
            <person name="Thomas B.C."/>
            <person name="Sharon I."/>
            <person name="Miller C.S."/>
            <person name="Castelle C.J."/>
            <person name="VerBerkmoes N.C."/>
            <person name="Wilkins M.J."/>
            <person name="Hettich R.L."/>
            <person name="Lipton M.S."/>
            <person name="Williams K.H."/>
            <person name="Long P.E."/>
            <person name="Banfield J.F."/>
        </authorList>
    </citation>
    <scope>NUCLEOTIDE SEQUENCE [LARGE SCALE GENOMIC DNA]</scope>
</reference>
<dbReference type="AlphaFoldDB" id="K1XYW6"/>
<protein>
    <submittedName>
        <fullName evidence="1">Uncharacterized protein</fullName>
    </submittedName>
</protein>
<evidence type="ECO:0000313" key="1">
    <source>
        <dbReference type="EMBL" id="EKD25528.1"/>
    </source>
</evidence>
<dbReference type="EMBL" id="AMFJ01036038">
    <property type="protein sequence ID" value="EKD25528.1"/>
    <property type="molecule type" value="Genomic_DNA"/>
</dbReference>
<accession>K1XYW6</accession>
<name>K1XYW6_9BACT</name>